<dbReference type="EMBL" id="NIXP01000157">
    <property type="protein sequence ID" value="OWR25639.1"/>
    <property type="molecule type" value="Genomic_DNA"/>
</dbReference>
<organism evidence="1 2">
    <name type="scientific">Stenotrophomonas pavanii</name>
    <dbReference type="NCBI Taxonomy" id="487698"/>
    <lineage>
        <taxon>Bacteria</taxon>
        <taxon>Pseudomonadati</taxon>
        <taxon>Pseudomonadota</taxon>
        <taxon>Gammaproteobacteria</taxon>
        <taxon>Lysobacterales</taxon>
        <taxon>Lysobacteraceae</taxon>
        <taxon>Stenotrophomonas</taxon>
    </lineage>
</organism>
<evidence type="ECO:0000313" key="2">
    <source>
        <dbReference type="Proteomes" id="UP000197904"/>
    </source>
</evidence>
<evidence type="ECO:0000313" key="1">
    <source>
        <dbReference type="EMBL" id="OWR25639.1"/>
    </source>
</evidence>
<comment type="caution">
    <text evidence="1">The sequence shown here is derived from an EMBL/GenBank/DDBJ whole genome shotgun (WGS) entry which is preliminary data.</text>
</comment>
<dbReference type="AlphaFoldDB" id="A0A246KQP7"/>
<reference evidence="1 2" key="1">
    <citation type="submission" date="2017-06" db="EMBL/GenBank/DDBJ databases">
        <authorList>
            <person name="Kim H.J."/>
            <person name="Triplett B.A."/>
        </authorList>
    </citation>
    <scope>NUCLEOTIDE SEQUENCE [LARGE SCALE GENOMIC DNA]</scope>
    <source>
        <strain evidence="1 2">S18795</strain>
    </source>
</reference>
<name>A0A246KQP7_9GAMM</name>
<dbReference type="Proteomes" id="UP000197904">
    <property type="component" value="Unassembled WGS sequence"/>
</dbReference>
<proteinExistence type="predicted"/>
<dbReference type="RefSeq" id="WP_088476414.1">
    <property type="nucleotide sequence ID" value="NZ_NIXP01000157.1"/>
</dbReference>
<accession>A0A246KQP7</accession>
<protein>
    <submittedName>
        <fullName evidence="1">Uncharacterized protein</fullName>
    </submittedName>
</protein>
<gene>
    <name evidence="1" type="ORF">CEE55_22420</name>
</gene>
<sequence>MNLEQIDTSTTAGKEEAGEYRVATGDTKKDLHEEVALLLRLGYLPHGGVAIMTRKYYRKGYQVDGEFYAQAMWKRADLAGEKG</sequence>